<dbReference type="Proteomes" id="UP001575652">
    <property type="component" value="Unassembled WGS sequence"/>
</dbReference>
<dbReference type="Pfam" id="PF13490">
    <property type="entry name" value="zf-HC2"/>
    <property type="match status" value="1"/>
</dbReference>
<name>A0ABV4URC0_9MICC</name>
<gene>
    <name evidence="6" type="ORF">ACETWP_13560</name>
</gene>
<feature type="compositionally biased region" description="Low complexity" evidence="3">
    <location>
        <begin position="83"/>
        <end position="96"/>
    </location>
</feature>
<keyword evidence="4" id="KW-0812">Transmembrane</keyword>
<feature type="transmembrane region" description="Helical" evidence="4">
    <location>
        <begin position="154"/>
        <end position="180"/>
    </location>
</feature>
<comment type="caution">
    <text evidence="6">The sequence shown here is derived from an EMBL/GenBank/DDBJ whole genome shotgun (WGS) entry which is preliminary data.</text>
</comment>
<evidence type="ECO:0000313" key="7">
    <source>
        <dbReference type="Proteomes" id="UP001575652"/>
    </source>
</evidence>
<keyword evidence="7" id="KW-1185">Reference proteome</keyword>
<feature type="region of interest" description="Disordered" evidence="3">
    <location>
        <begin position="78"/>
        <end position="136"/>
    </location>
</feature>
<evidence type="ECO:0000256" key="3">
    <source>
        <dbReference type="SAM" id="MobiDB-lite"/>
    </source>
</evidence>
<keyword evidence="4" id="KW-0472">Membrane</keyword>
<accession>A0ABV4URC0</accession>
<feature type="domain" description="Putative zinc-finger" evidence="5">
    <location>
        <begin position="6"/>
        <end position="36"/>
    </location>
</feature>
<evidence type="ECO:0000256" key="1">
    <source>
        <dbReference type="ARBA" id="ARBA00023015"/>
    </source>
</evidence>
<evidence type="ECO:0000256" key="2">
    <source>
        <dbReference type="ARBA" id="ARBA00023163"/>
    </source>
</evidence>
<evidence type="ECO:0000313" key="6">
    <source>
        <dbReference type="EMBL" id="MFB0835614.1"/>
    </source>
</evidence>
<evidence type="ECO:0000259" key="5">
    <source>
        <dbReference type="Pfam" id="PF13490"/>
    </source>
</evidence>
<dbReference type="Gene3D" id="1.10.10.1320">
    <property type="entry name" value="Anti-sigma factor, zinc-finger domain"/>
    <property type="match status" value="1"/>
</dbReference>
<feature type="compositionally biased region" description="Polar residues" evidence="3">
    <location>
        <begin position="113"/>
        <end position="126"/>
    </location>
</feature>
<dbReference type="InterPro" id="IPR041916">
    <property type="entry name" value="Anti_sigma_zinc_sf"/>
</dbReference>
<feature type="region of interest" description="Disordered" evidence="3">
    <location>
        <begin position="265"/>
        <end position="313"/>
    </location>
</feature>
<dbReference type="InterPro" id="IPR027383">
    <property type="entry name" value="Znf_put"/>
</dbReference>
<keyword evidence="4" id="KW-1133">Transmembrane helix</keyword>
<keyword evidence="2" id="KW-0804">Transcription</keyword>
<protein>
    <submittedName>
        <fullName evidence="6">Zf-HC2 domain-containing protein</fullName>
    </submittedName>
</protein>
<dbReference type="EMBL" id="JBHDLJ010000012">
    <property type="protein sequence ID" value="MFB0835614.1"/>
    <property type="molecule type" value="Genomic_DNA"/>
</dbReference>
<sequence length="404" mass="42137">MLHRQRRWLDAYLDGELPEERRGSLESHVQGCAECRVHLEERRRLRRRLRALSATPSVGPRPDAAFVDRLINADQFREPARPRPGAAVPGEAAPAVQGSRTVPSARSVPSARTDPSSRGVPSTLTVPSPGAYPGGEASPEWAARMSEYRRLGRLRVLLPALASVAVFALVAGVLGAAWFLGRTPDGALAAAEAVAADEAAASWDESGTALATRDLRRLRAAGWNCPELGGTGLTLDQATGHRVDGAPQLVLEFSGSAGTVRIAETRVEPDGFGTSGAAGTGSDVAPERALPGNATLPDPTAADGTDDSRGDPPAVASVVTAVGRQLAGAPAVVRAHGAGTMSIEMDSAAYDIDSTLADGGTEAIIRRIVATENARLVPEAPADPEFWERIGRGLARLMVLDTGA</sequence>
<reference evidence="6 7" key="1">
    <citation type="submission" date="2024-09" db="EMBL/GenBank/DDBJ databases">
        <authorList>
            <person name="Salinas-Garcia M.A."/>
            <person name="Prieme A."/>
        </authorList>
    </citation>
    <scope>NUCLEOTIDE SEQUENCE [LARGE SCALE GENOMIC DNA]</scope>
    <source>
        <strain evidence="6 7">DSM 21081</strain>
    </source>
</reference>
<proteinExistence type="predicted"/>
<evidence type="ECO:0000256" key="4">
    <source>
        <dbReference type="SAM" id="Phobius"/>
    </source>
</evidence>
<organism evidence="6 7">
    <name type="scientific">Arthrobacter halodurans</name>
    <dbReference type="NCBI Taxonomy" id="516699"/>
    <lineage>
        <taxon>Bacteria</taxon>
        <taxon>Bacillati</taxon>
        <taxon>Actinomycetota</taxon>
        <taxon>Actinomycetes</taxon>
        <taxon>Micrococcales</taxon>
        <taxon>Micrococcaceae</taxon>
        <taxon>Arthrobacter</taxon>
    </lineage>
</organism>
<dbReference type="RefSeq" id="WP_373972787.1">
    <property type="nucleotide sequence ID" value="NZ_JBHDLJ010000012.1"/>
</dbReference>
<keyword evidence="1" id="KW-0805">Transcription regulation</keyword>